<evidence type="ECO:0000256" key="5">
    <source>
        <dbReference type="ARBA" id="ARBA00023004"/>
    </source>
</evidence>
<evidence type="ECO:0000256" key="2">
    <source>
        <dbReference type="ARBA" id="ARBA00022617"/>
    </source>
</evidence>
<organism evidence="6 7">
    <name type="scientific">Dillenia turbinata</name>
    <dbReference type="NCBI Taxonomy" id="194707"/>
    <lineage>
        <taxon>Eukaryota</taxon>
        <taxon>Viridiplantae</taxon>
        <taxon>Streptophyta</taxon>
        <taxon>Embryophyta</taxon>
        <taxon>Tracheophyta</taxon>
        <taxon>Spermatophyta</taxon>
        <taxon>Magnoliopsida</taxon>
        <taxon>eudicotyledons</taxon>
        <taxon>Gunneridae</taxon>
        <taxon>Pentapetalae</taxon>
        <taxon>Dilleniales</taxon>
        <taxon>Dilleniaceae</taxon>
        <taxon>Dillenia</taxon>
    </lineage>
</organism>
<name>A0AAN8VRZ4_9MAGN</name>
<dbReference type="PANTHER" id="PTHR47955">
    <property type="entry name" value="CYTOCHROME P450 FAMILY 71 PROTEIN"/>
    <property type="match status" value="1"/>
</dbReference>
<keyword evidence="5" id="KW-0408">Iron</keyword>
<dbReference type="SUPFAM" id="SSF48264">
    <property type="entry name" value="Cytochrome P450"/>
    <property type="match status" value="1"/>
</dbReference>
<proteinExistence type="inferred from homology"/>
<evidence type="ECO:0000256" key="4">
    <source>
        <dbReference type="ARBA" id="ARBA00023002"/>
    </source>
</evidence>
<dbReference type="GO" id="GO:0016705">
    <property type="term" value="F:oxidoreductase activity, acting on paired donors, with incorporation or reduction of molecular oxygen"/>
    <property type="evidence" value="ECO:0007669"/>
    <property type="project" value="InterPro"/>
</dbReference>
<evidence type="ECO:0000313" key="7">
    <source>
        <dbReference type="Proteomes" id="UP001370490"/>
    </source>
</evidence>
<comment type="caution">
    <text evidence="6">The sequence shown here is derived from an EMBL/GenBank/DDBJ whole genome shotgun (WGS) entry which is preliminary data.</text>
</comment>
<keyword evidence="2" id="KW-0349">Heme</keyword>
<keyword evidence="3" id="KW-0479">Metal-binding</keyword>
<dbReference type="Gene3D" id="1.10.630.10">
    <property type="entry name" value="Cytochrome P450"/>
    <property type="match status" value="1"/>
</dbReference>
<dbReference type="InterPro" id="IPR036396">
    <property type="entry name" value="Cyt_P450_sf"/>
</dbReference>
<dbReference type="PANTHER" id="PTHR47955:SF8">
    <property type="entry name" value="CYTOCHROME P450 71D11-LIKE"/>
    <property type="match status" value="1"/>
</dbReference>
<keyword evidence="7" id="KW-1185">Reference proteome</keyword>
<keyword evidence="4" id="KW-0560">Oxidoreductase</keyword>
<dbReference type="AlphaFoldDB" id="A0AAN8VRZ4"/>
<comment type="similarity">
    <text evidence="1">Belongs to the cytochrome P450 family.</text>
</comment>
<evidence type="ECO:0000256" key="3">
    <source>
        <dbReference type="ARBA" id="ARBA00022723"/>
    </source>
</evidence>
<evidence type="ECO:0000313" key="6">
    <source>
        <dbReference type="EMBL" id="KAK6934721.1"/>
    </source>
</evidence>
<dbReference type="Proteomes" id="UP001370490">
    <property type="component" value="Unassembled WGS sequence"/>
</dbReference>
<reference evidence="6 7" key="1">
    <citation type="submission" date="2023-12" db="EMBL/GenBank/DDBJ databases">
        <title>A high-quality genome assembly for Dillenia turbinata (Dilleniales).</title>
        <authorList>
            <person name="Chanderbali A."/>
        </authorList>
    </citation>
    <scope>NUCLEOTIDE SEQUENCE [LARGE SCALE GENOMIC DNA]</scope>
    <source>
        <strain evidence="6">LSX21</strain>
        <tissue evidence="6">Leaf</tissue>
    </source>
</reference>
<dbReference type="GO" id="GO:0004497">
    <property type="term" value="F:monooxygenase activity"/>
    <property type="evidence" value="ECO:0007669"/>
    <property type="project" value="InterPro"/>
</dbReference>
<accession>A0AAN8VRZ4</accession>
<dbReference type="InterPro" id="IPR001128">
    <property type="entry name" value="Cyt_P450"/>
</dbReference>
<dbReference type="GO" id="GO:0020037">
    <property type="term" value="F:heme binding"/>
    <property type="evidence" value="ECO:0007669"/>
    <property type="project" value="InterPro"/>
</dbReference>
<dbReference type="Pfam" id="PF00067">
    <property type="entry name" value="p450"/>
    <property type="match status" value="1"/>
</dbReference>
<dbReference type="GO" id="GO:0005506">
    <property type="term" value="F:iron ion binding"/>
    <property type="evidence" value="ECO:0007669"/>
    <property type="project" value="InterPro"/>
</dbReference>
<sequence length="249" mass="28299">MHLQLGEVSTIIVSSPETAKQIMQAHDVIFAQRPRSLAGTILTYNNRDIALAPYGAYWRHMRKICISELLSAKRVQSFWFIREEEVSKMIESISAKAGEVISLSEMIFALTSYIVCRAAFGEQCKDQREFISVVKEAVEVTGGFSVADTFPSLRWLHVLSGERPKIERLHKSDMMLDAIIGVHKASRVRKEIRDGEADEDFVDVLLRIQEQSGLDLPLTIEHVKAVIWVSTYYNFTTSHYKFFLCLGVP</sequence>
<evidence type="ECO:0000256" key="1">
    <source>
        <dbReference type="ARBA" id="ARBA00010617"/>
    </source>
</evidence>
<gene>
    <name evidence="6" type="ORF">RJ641_034876</name>
</gene>
<dbReference type="EMBL" id="JBAMMX010000008">
    <property type="protein sequence ID" value="KAK6934721.1"/>
    <property type="molecule type" value="Genomic_DNA"/>
</dbReference>
<protein>
    <submittedName>
        <fullName evidence="6">Cytochrome P450</fullName>
    </submittedName>
</protein>